<reference evidence="1" key="1">
    <citation type="submission" date="2017-12" db="EMBL/GenBank/DDBJ databases">
        <title>Gene loss provides genomic basis for host adaptation in cereal stripe rust fungi.</title>
        <authorList>
            <person name="Xia C."/>
        </authorList>
    </citation>
    <scope>NUCLEOTIDE SEQUENCE [LARGE SCALE GENOMIC DNA]</scope>
    <source>
        <strain evidence="1">93-210</strain>
    </source>
</reference>
<comment type="caution">
    <text evidence="1">The sequence shown here is derived from an EMBL/GenBank/DDBJ whole genome shotgun (WGS) entry which is preliminary data.</text>
</comment>
<evidence type="ECO:0000313" key="1">
    <source>
        <dbReference type="EMBL" id="POV96605.1"/>
    </source>
</evidence>
<name>A0A2S4UH33_9BASI</name>
<dbReference type="EMBL" id="PKSL01000291">
    <property type="protein sequence ID" value="POV96605.1"/>
    <property type="molecule type" value="Genomic_DNA"/>
</dbReference>
<proteinExistence type="predicted"/>
<accession>A0A2S4UH33</accession>
<keyword evidence="2" id="KW-1185">Reference proteome</keyword>
<dbReference type="VEuPathDB" id="FungiDB:PSHT_04939"/>
<dbReference type="Proteomes" id="UP000239156">
    <property type="component" value="Unassembled WGS sequence"/>
</dbReference>
<dbReference type="VEuPathDB" id="FungiDB:PSTT_15554"/>
<dbReference type="AlphaFoldDB" id="A0A2S4UH33"/>
<protein>
    <submittedName>
        <fullName evidence="1">Uncharacterized protein</fullName>
    </submittedName>
</protein>
<evidence type="ECO:0000313" key="2">
    <source>
        <dbReference type="Proteomes" id="UP000239156"/>
    </source>
</evidence>
<sequence>MGPHYACPHLPTCGDIKYNKKPCREHSCLNLTQVKFHTLNPKIHRYCGPGCPAYALDVEEFAFQIYASDSSAILATNEKAIRNIGAKSVIHHRSAKRTEGNKRNLSSRLDQQSLKLDRNSSGSPNRAENNSIWDISWNLVAKPVPLNSGPSQSKVRIFVPMNDVKGNAGSSPSFAATARERLYILKTIFMKGLVQRSRRFSNSEKL</sequence>
<gene>
    <name evidence="1" type="ORF">PSTT_15554</name>
</gene>
<organism evidence="1 2">
    <name type="scientific">Puccinia striiformis</name>
    <dbReference type="NCBI Taxonomy" id="27350"/>
    <lineage>
        <taxon>Eukaryota</taxon>
        <taxon>Fungi</taxon>
        <taxon>Dikarya</taxon>
        <taxon>Basidiomycota</taxon>
        <taxon>Pucciniomycotina</taxon>
        <taxon>Pucciniomycetes</taxon>
        <taxon>Pucciniales</taxon>
        <taxon>Pucciniaceae</taxon>
        <taxon>Puccinia</taxon>
    </lineage>
</organism>